<sequence length="57" mass="6350">MFKTQSTTLFPDVSLLELLLEELQEQFDQVDPGSVASAVISEQLCDIADAIRAETHR</sequence>
<dbReference type="EMBL" id="LR796167">
    <property type="protein sequence ID" value="CAB4122747.1"/>
    <property type="molecule type" value="Genomic_DNA"/>
</dbReference>
<protein>
    <submittedName>
        <fullName evidence="1">Uncharacterized protein</fullName>
    </submittedName>
</protein>
<gene>
    <name evidence="1" type="ORF">UFOVP29_63</name>
</gene>
<evidence type="ECO:0000313" key="1">
    <source>
        <dbReference type="EMBL" id="CAB4122747.1"/>
    </source>
</evidence>
<organism evidence="1">
    <name type="scientific">uncultured Caudovirales phage</name>
    <dbReference type="NCBI Taxonomy" id="2100421"/>
    <lineage>
        <taxon>Viruses</taxon>
        <taxon>Duplodnaviria</taxon>
        <taxon>Heunggongvirae</taxon>
        <taxon>Uroviricota</taxon>
        <taxon>Caudoviricetes</taxon>
        <taxon>Peduoviridae</taxon>
        <taxon>Maltschvirus</taxon>
        <taxon>Maltschvirus maltsch</taxon>
    </lineage>
</organism>
<reference evidence="1" key="1">
    <citation type="submission" date="2020-04" db="EMBL/GenBank/DDBJ databases">
        <authorList>
            <person name="Chiriac C."/>
            <person name="Salcher M."/>
            <person name="Ghai R."/>
            <person name="Kavagutti S V."/>
        </authorList>
    </citation>
    <scope>NUCLEOTIDE SEQUENCE</scope>
</reference>
<accession>A0A6J5KPC3</accession>
<proteinExistence type="predicted"/>
<name>A0A6J5KPC3_9CAUD</name>